<name>A0A212K5E6_9BACT</name>
<organism evidence="1">
    <name type="scientific">uncultured Dysgonomonas sp</name>
    <dbReference type="NCBI Taxonomy" id="206096"/>
    <lineage>
        <taxon>Bacteria</taxon>
        <taxon>Pseudomonadati</taxon>
        <taxon>Bacteroidota</taxon>
        <taxon>Bacteroidia</taxon>
        <taxon>Bacteroidales</taxon>
        <taxon>Dysgonomonadaceae</taxon>
        <taxon>Dysgonomonas</taxon>
        <taxon>environmental samples</taxon>
    </lineage>
</organism>
<proteinExistence type="predicted"/>
<dbReference type="EMBL" id="FLUM01000003">
    <property type="protein sequence ID" value="SBW06944.1"/>
    <property type="molecule type" value="Genomic_DNA"/>
</dbReference>
<gene>
    <name evidence="1" type="ORF">KL86DYS1_31525</name>
</gene>
<protein>
    <submittedName>
        <fullName evidence="1">Uncharacterized protein</fullName>
    </submittedName>
</protein>
<evidence type="ECO:0000313" key="1">
    <source>
        <dbReference type="EMBL" id="SBW06944.1"/>
    </source>
</evidence>
<reference evidence="1" key="1">
    <citation type="submission" date="2016-04" db="EMBL/GenBank/DDBJ databases">
        <authorList>
            <person name="Evans L.H."/>
            <person name="Alamgir A."/>
            <person name="Owens N."/>
            <person name="Weber N.D."/>
            <person name="Virtaneva K."/>
            <person name="Barbian K."/>
            <person name="Babar A."/>
            <person name="Rosenke K."/>
        </authorList>
    </citation>
    <scope>NUCLEOTIDE SEQUENCE</scope>
    <source>
        <strain evidence="1">86-1</strain>
    </source>
</reference>
<sequence length="45" mass="5185">MVKVFYILIEVVLLFGVKVVNVIDTGNIFTIFCINQSYSIVKTFR</sequence>
<dbReference type="AlphaFoldDB" id="A0A212K5E6"/>
<accession>A0A212K5E6</accession>